<dbReference type="Pfam" id="PF15130">
    <property type="entry name" value="DUF4566"/>
    <property type="match status" value="1"/>
</dbReference>
<reference evidence="1" key="2">
    <citation type="journal article" date="2023" name="Science">
        <title>Genomic signatures of disease resistance in endangered staghorn corals.</title>
        <authorList>
            <person name="Vollmer S.V."/>
            <person name="Selwyn J.D."/>
            <person name="Despard B.A."/>
            <person name="Roesel C.L."/>
        </authorList>
    </citation>
    <scope>NUCLEOTIDE SEQUENCE</scope>
    <source>
        <strain evidence="1">K2</strain>
    </source>
</reference>
<dbReference type="EMBL" id="JARQWQ010000029">
    <property type="protein sequence ID" value="KAK2562274.1"/>
    <property type="molecule type" value="Genomic_DNA"/>
</dbReference>
<comment type="caution">
    <text evidence="1">The sequence shown here is derived from an EMBL/GenBank/DDBJ whole genome shotgun (WGS) entry which is preliminary data.</text>
</comment>
<feature type="non-terminal residue" evidence="1">
    <location>
        <position position="189"/>
    </location>
</feature>
<accession>A0AAD9QJ51</accession>
<evidence type="ECO:0000313" key="2">
    <source>
        <dbReference type="Proteomes" id="UP001249851"/>
    </source>
</evidence>
<keyword evidence="2" id="KW-1185">Reference proteome</keyword>
<name>A0AAD9QJ51_ACRCE</name>
<sequence length="189" mass="22342">MADPASRKATTLRRLRSHLRKQRESLADQFEFKMYMAVVFKDKTKRSALFEMAEVIPVMTNDFKGSIMKGVQEEVYSRESSQQLLEKDVIQLHTTRYRSLRKDVLGHVQEIDFFFWPRSDIEKVVCQLFSRWKGDGDSEYRLIQANFEFAHLDYEKQLLKLVNRKDSSGLIINNPSQSMFLFVDKHHVE</sequence>
<gene>
    <name evidence="1" type="ORF">P5673_014540</name>
</gene>
<reference evidence="1" key="1">
    <citation type="journal article" date="2023" name="G3 (Bethesda)">
        <title>Whole genome assembly and annotation of the endangered Caribbean coral Acropora cervicornis.</title>
        <authorList>
            <person name="Selwyn J.D."/>
            <person name="Vollmer S.V."/>
        </authorList>
    </citation>
    <scope>NUCLEOTIDE SEQUENCE</scope>
    <source>
        <strain evidence="1">K2</strain>
    </source>
</reference>
<dbReference type="InterPro" id="IPR027903">
    <property type="entry name" value="DUF4566"/>
</dbReference>
<protein>
    <submittedName>
        <fullName evidence="1">Uncharacterized protein</fullName>
    </submittedName>
</protein>
<proteinExistence type="predicted"/>
<dbReference type="Proteomes" id="UP001249851">
    <property type="component" value="Unassembled WGS sequence"/>
</dbReference>
<organism evidence="1 2">
    <name type="scientific">Acropora cervicornis</name>
    <name type="common">Staghorn coral</name>
    <dbReference type="NCBI Taxonomy" id="6130"/>
    <lineage>
        <taxon>Eukaryota</taxon>
        <taxon>Metazoa</taxon>
        <taxon>Cnidaria</taxon>
        <taxon>Anthozoa</taxon>
        <taxon>Hexacorallia</taxon>
        <taxon>Scleractinia</taxon>
        <taxon>Astrocoeniina</taxon>
        <taxon>Acroporidae</taxon>
        <taxon>Acropora</taxon>
    </lineage>
</organism>
<evidence type="ECO:0000313" key="1">
    <source>
        <dbReference type="EMBL" id="KAK2562274.1"/>
    </source>
</evidence>
<dbReference type="AlphaFoldDB" id="A0AAD9QJ51"/>